<evidence type="ECO:0008006" key="5">
    <source>
        <dbReference type="Google" id="ProtNLM"/>
    </source>
</evidence>
<name>A0A7J9B3T8_9ROSI</name>
<reference evidence="3 4" key="1">
    <citation type="journal article" date="2019" name="Genome Biol. Evol.">
        <title>Insights into the evolution of the New World diploid cottons (Gossypium, subgenus Houzingenia) based on genome sequencing.</title>
        <authorList>
            <person name="Grover C.E."/>
            <person name="Arick M.A. 2nd"/>
            <person name="Thrash A."/>
            <person name="Conover J.L."/>
            <person name="Sanders W.S."/>
            <person name="Peterson D.G."/>
            <person name="Frelichowski J.E."/>
            <person name="Scheffler J.A."/>
            <person name="Scheffler B.E."/>
            <person name="Wendel J.F."/>
        </authorList>
    </citation>
    <scope>NUCLEOTIDE SEQUENCE [LARGE SCALE GENOMIC DNA]</scope>
    <source>
        <strain evidence="3">4</strain>
        <tissue evidence="3">Leaf</tissue>
    </source>
</reference>
<dbReference type="InterPro" id="IPR002156">
    <property type="entry name" value="RNaseH_domain"/>
</dbReference>
<dbReference type="GO" id="GO:0003676">
    <property type="term" value="F:nucleic acid binding"/>
    <property type="evidence" value="ECO:0007669"/>
    <property type="project" value="InterPro"/>
</dbReference>
<dbReference type="PANTHER" id="PTHR47723">
    <property type="entry name" value="OS05G0353850 PROTEIN"/>
    <property type="match status" value="1"/>
</dbReference>
<keyword evidence="4" id="KW-1185">Reference proteome</keyword>
<dbReference type="Gene3D" id="3.30.420.10">
    <property type="entry name" value="Ribonuclease H-like superfamily/Ribonuclease H"/>
    <property type="match status" value="1"/>
</dbReference>
<sequence>MSIAHAIKALETGFGWQIGDGMTARYGFNRWGFEGLDVNLLRTSFSGIWDGRHGPPDRIIWFHNKSGCYTSKYKYSWLILKKMGFGPRRLFWRTIWKLRVLPKICIFARRVGHNFLLTNVKIASVILGFDWVCHMYEMRDETIIHVLRNYSKARANSHNNTLFSGKEEDARLIWEQARTLGDDFRIFNLSHIAMNPRPPRSYRWVKPQIDVIKINNDASIHDTVVGIETIARDSDGFVLGGHVVYLDYKMDVQWAEAEALREGFVWARDNNVARAIFETDCAGLVNWFRFRREDISIFRFQLKNIFNLLDSSIEFEIEWVACSSNRVADGLCKLAIDKRCTFSFNLEYSSDIHRLVLIDAC</sequence>
<dbReference type="Proteomes" id="UP000593574">
    <property type="component" value="Unassembled WGS sequence"/>
</dbReference>
<dbReference type="Pfam" id="PF13966">
    <property type="entry name" value="zf-RVT"/>
    <property type="match status" value="1"/>
</dbReference>
<dbReference type="InterPro" id="IPR044730">
    <property type="entry name" value="RNase_H-like_dom_plant"/>
</dbReference>
<dbReference type="AlphaFoldDB" id="A0A7J9B3T8"/>
<feature type="domain" description="RNase H type-1" evidence="1">
    <location>
        <begin position="226"/>
        <end position="334"/>
    </location>
</feature>
<dbReference type="PANTHER" id="PTHR47723:SF19">
    <property type="entry name" value="POLYNUCLEOTIDYL TRANSFERASE, RIBONUCLEASE H-LIKE SUPERFAMILY PROTEIN"/>
    <property type="match status" value="1"/>
</dbReference>
<dbReference type="SUPFAM" id="SSF53098">
    <property type="entry name" value="Ribonuclease H-like"/>
    <property type="match status" value="1"/>
</dbReference>
<dbReference type="CDD" id="cd06222">
    <property type="entry name" value="RNase_H_like"/>
    <property type="match status" value="1"/>
</dbReference>
<proteinExistence type="predicted"/>
<feature type="domain" description="Reverse transcriptase zinc-binding" evidence="2">
    <location>
        <begin position="75"/>
        <end position="148"/>
    </location>
</feature>
<dbReference type="InterPro" id="IPR053151">
    <property type="entry name" value="RNase_H-like"/>
</dbReference>
<evidence type="ECO:0000259" key="2">
    <source>
        <dbReference type="Pfam" id="PF13966"/>
    </source>
</evidence>
<dbReference type="GO" id="GO:0004523">
    <property type="term" value="F:RNA-DNA hybrid ribonuclease activity"/>
    <property type="evidence" value="ECO:0007669"/>
    <property type="project" value="InterPro"/>
</dbReference>
<protein>
    <recommendedName>
        <fullName evidence="5">RNase H type-1 domain-containing protein</fullName>
    </recommendedName>
</protein>
<dbReference type="InterPro" id="IPR026960">
    <property type="entry name" value="RVT-Znf"/>
</dbReference>
<comment type="caution">
    <text evidence="3">The sequence shown here is derived from an EMBL/GenBank/DDBJ whole genome shotgun (WGS) entry which is preliminary data.</text>
</comment>
<accession>A0A7J9B3T8</accession>
<evidence type="ECO:0000313" key="4">
    <source>
        <dbReference type="Proteomes" id="UP000593574"/>
    </source>
</evidence>
<evidence type="ECO:0000259" key="1">
    <source>
        <dbReference type="Pfam" id="PF13456"/>
    </source>
</evidence>
<organism evidence="3 4">
    <name type="scientific">Gossypium laxum</name>
    <dbReference type="NCBI Taxonomy" id="34288"/>
    <lineage>
        <taxon>Eukaryota</taxon>
        <taxon>Viridiplantae</taxon>
        <taxon>Streptophyta</taxon>
        <taxon>Embryophyta</taxon>
        <taxon>Tracheophyta</taxon>
        <taxon>Spermatophyta</taxon>
        <taxon>Magnoliopsida</taxon>
        <taxon>eudicotyledons</taxon>
        <taxon>Gunneridae</taxon>
        <taxon>Pentapetalae</taxon>
        <taxon>rosids</taxon>
        <taxon>malvids</taxon>
        <taxon>Malvales</taxon>
        <taxon>Malvaceae</taxon>
        <taxon>Malvoideae</taxon>
        <taxon>Gossypium</taxon>
    </lineage>
</organism>
<dbReference type="InterPro" id="IPR036397">
    <property type="entry name" value="RNaseH_sf"/>
</dbReference>
<dbReference type="Pfam" id="PF13456">
    <property type="entry name" value="RVT_3"/>
    <property type="match status" value="1"/>
</dbReference>
<dbReference type="EMBL" id="JABEZV010447917">
    <property type="protein sequence ID" value="MBA0730903.1"/>
    <property type="molecule type" value="Genomic_DNA"/>
</dbReference>
<evidence type="ECO:0000313" key="3">
    <source>
        <dbReference type="EMBL" id="MBA0730903.1"/>
    </source>
</evidence>
<dbReference type="InterPro" id="IPR012337">
    <property type="entry name" value="RNaseH-like_sf"/>
</dbReference>
<gene>
    <name evidence="3" type="ORF">Golax_022860</name>
</gene>